<dbReference type="EMBL" id="VTZD01000024">
    <property type="protein sequence ID" value="KAA1141968.1"/>
    <property type="molecule type" value="Genomic_DNA"/>
</dbReference>
<accession>A0A5B0SVQ5</accession>
<keyword evidence="1" id="KW-0812">Transmembrane</keyword>
<keyword evidence="1" id="KW-0472">Membrane</keyword>
<dbReference type="AlphaFoldDB" id="A0A5B0SVQ5"/>
<proteinExistence type="predicted"/>
<protein>
    <submittedName>
        <fullName evidence="2">Uncharacterized protein</fullName>
    </submittedName>
</protein>
<gene>
    <name evidence="2" type="ORF">D3H66_19540</name>
</gene>
<feature type="transmembrane region" description="Helical" evidence="1">
    <location>
        <begin position="38"/>
        <end position="60"/>
    </location>
</feature>
<organism evidence="2 3">
    <name type="scientific">Citrobacter portucalensis</name>
    <dbReference type="NCBI Taxonomy" id="1639133"/>
    <lineage>
        <taxon>Bacteria</taxon>
        <taxon>Pseudomonadati</taxon>
        <taxon>Pseudomonadota</taxon>
        <taxon>Gammaproteobacteria</taxon>
        <taxon>Enterobacterales</taxon>
        <taxon>Enterobacteriaceae</taxon>
        <taxon>Citrobacter</taxon>
        <taxon>Citrobacter freundii complex</taxon>
    </lineage>
</organism>
<reference evidence="2 3" key="1">
    <citation type="submission" date="2019-08" db="EMBL/GenBank/DDBJ databases">
        <title>Draft genome sequence of Citrobacter portucalensis strain isolated from green turtle.</title>
        <authorList>
            <person name="Fernandes M.R."/>
            <person name="Sellera F.P."/>
            <person name="Goldeberg D.W."/>
            <person name="Costa D.C."/>
            <person name="Lincopan N."/>
        </authorList>
    </citation>
    <scope>NUCLEOTIDE SEQUENCE [LARGE SCALE GENOMIC DNA]</scope>
    <source>
        <strain evidence="2 3">TV06</strain>
    </source>
</reference>
<sequence>MRNILYSLFALFFLTSISGMAGVSILTTWYAGVELQPAWVKVTNVLVILGVLWGCIKSITSDSKKNFDYDNWLYAIFGLILIPIVVGMSGEGSVLDYVLNEPNPYDGIVQQFGKYLALPFNCIYIFKVIIHPLSNKYCTKKSNKKA</sequence>
<evidence type="ECO:0000256" key="1">
    <source>
        <dbReference type="SAM" id="Phobius"/>
    </source>
</evidence>
<comment type="caution">
    <text evidence="2">The sequence shown here is derived from an EMBL/GenBank/DDBJ whole genome shotgun (WGS) entry which is preliminary data.</text>
</comment>
<dbReference type="Proteomes" id="UP000323297">
    <property type="component" value="Unassembled WGS sequence"/>
</dbReference>
<feature type="transmembrane region" description="Helical" evidence="1">
    <location>
        <begin position="115"/>
        <end position="134"/>
    </location>
</feature>
<evidence type="ECO:0000313" key="2">
    <source>
        <dbReference type="EMBL" id="KAA1141968.1"/>
    </source>
</evidence>
<evidence type="ECO:0000313" key="3">
    <source>
        <dbReference type="Proteomes" id="UP000323297"/>
    </source>
</evidence>
<feature type="transmembrane region" description="Helical" evidence="1">
    <location>
        <begin position="7"/>
        <end position="32"/>
    </location>
</feature>
<keyword evidence="1" id="KW-1133">Transmembrane helix</keyword>
<dbReference type="RefSeq" id="WP_149608102.1">
    <property type="nucleotide sequence ID" value="NZ_VTZD01000024.1"/>
</dbReference>
<name>A0A5B0SVQ5_9ENTR</name>
<feature type="transmembrane region" description="Helical" evidence="1">
    <location>
        <begin position="72"/>
        <end position="95"/>
    </location>
</feature>